<name>F9VU28_9ACTN</name>
<evidence type="ECO:0000313" key="1">
    <source>
        <dbReference type="EMBL" id="GAA12117.1"/>
    </source>
</evidence>
<accession>F9VU28</accession>
<dbReference type="STRING" id="1027371.GOALK_048_00790"/>
<sequence length="212" mass="23836">MTKVSSSWCVRGVEWLCRVPAEVPTGRTVHEMSTPQPLPWPQALSAFGRCLVDVVRSLRQRRLHQPSANLGRVIAFADGTQATVYRETVHDNGPVTEPVSLIVAFQLRGVGGNRVAHRLFRLESACNTVLFAGFDGFVSKLWMTADHKHMYRGVYEWDGYDSAVDYVRALWWPLMVVSRRDSIRFHVVGESTRASLLDGAHGDSDGSWWQPV</sequence>
<protein>
    <submittedName>
        <fullName evidence="1">Uncharacterized protein</fullName>
    </submittedName>
</protein>
<dbReference type="AlphaFoldDB" id="F9VU28"/>
<dbReference type="eggNOG" id="ENOG5031FMM">
    <property type="taxonomic scope" value="Bacteria"/>
</dbReference>
<organism evidence="1 2">
    <name type="scientific">Gordonia alkanivorans NBRC 16433</name>
    <dbReference type="NCBI Taxonomy" id="1027371"/>
    <lineage>
        <taxon>Bacteria</taxon>
        <taxon>Bacillati</taxon>
        <taxon>Actinomycetota</taxon>
        <taxon>Actinomycetes</taxon>
        <taxon>Mycobacteriales</taxon>
        <taxon>Gordoniaceae</taxon>
        <taxon>Gordonia</taxon>
    </lineage>
</organism>
<proteinExistence type="predicted"/>
<evidence type="ECO:0000313" key="2">
    <source>
        <dbReference type="Proteomes" id="UP000003558"/>
    </source>
</evidence>
<dbReference type="EMBL" id="BACI01000048">
    <property type="protein sequence ID" value="GAA12117.1"/>
    <property type="molecule type" value="Genomic_DNA"/>
</dbReference>
<reference evidence="1 2" key="1">
    <citation type="submission" date="2011-05" db="EMBL/GenBank/DDBJ databases">
        <title>Whole genome shotgun sequence of Gordonia alkanivorans NBRC 16433.</title>
        <authorList>
            <person name="Hosoyama A."/>
            <person name="Nakamura S."/>
            <person name="Takarada H."/>
            <person name="Tsuchikane K."/>
            <person name="Yamazaki S."/>
            <person name="Fujita N."/>
        </authorList>
    </citation>
    <scope>NUCLEOTIDE SEQUENCE [LARGE SCALE GENOMIC DNA]</scope>
    <source>
        <strain evidence="1 2">NBRC 16433</strain>
    </source>
</reference>
<dbReference type="Proteomes" id="UP000003558">
    <property type="component" value="Unassembled WGS sequence"/>
</dbReference>
<gene>
    <name evidence="1" type="ORF">GOALK_048_00790</name>
</gene>
<comment type="caution">
    <text evidence="1">The sequence shown here is derived from an EMBL/GenBank/DDBJ whole genome shotgun (WGS) entry which is preliminary data.</text>
</comment>